<keyword evidence="2" id="KW-0723">Serine/threonine-protein kinase</keyword>
<comment type="caution">
    <text evidence="12">The sequence shown here is derived from an EMBL/GenBank/DDBJ whole genome shotgun (WGS) entry which is preliminary data.</text>
</comment>
<evidence type="ECO:0000256" key="2">
    <source>
        <dbReference type="ARBA" id="ARBA00022527"/>
    </source>
</evidence>
<evidence type="ECO:0000256" key="8">
    <source>
        <dbReference type="ARBA" id="ARBA00048679"/>
    </source>
</evidence>
<evidence type="ECO:0000256" key="10">
    <source>
        <dbReference type="SAM" id="MobiDB-lite"/>
    </source>
</evidence>
<dbReference type="PROSITE" id="PS00107">
    <property type="entry name" value="PROTEIN_KINASE_ATP"/>
    <property type="match status" value="1"/>
</dbReference>
<dbReference type="GO" id="GO:0005829">
    <property type="term" value="C:cytosol"/>
    <property type="evidence" value="ECO:0007669"/>
    <property type="project" value="TreeGrafter"/>
</dbReference>
<feature type="region of interest" description="Disordered" evidence="10">
    <location>
        <begin position="13"/>
        <end position="50"/>
    </location>
</feature>
<gene>
    <name evidence="12" type="ORF">RI543_002335</name>
</gene>
<evidence type="ECO:0000256" key="1">
    <source>
        <dbReference type="ARBA" id="ARBA00012513"/>
    </source>
</evidence>
<accession>A0AAN8A8L2</accession>
<evidence type="ECO:0000256" key="5">
    <source>
        <dbReference type="ARBA" id="ARBA00022777"/>
    </source>
</evidence>
<evidence type="ECO:0000256" key="6">
    <source>
        <dbReference type="ARBA" id="ARBA00022840"/>
    </source>
</evidence>
<dbReference type="PANTHER" id="PTHR24343:SF137">
    <property type="entry name" value="SERINE_THREONINE-PROTEIN KINASE HRK1"/>
    <property type="match status" value="1"/>
</dbReference>
<dbReference type="Pfam" id="PF00069">
    <property type="entry name" value="Pkinase"/>
    <property type="match status" value="1"/>
</dbReference>
<dbReference type="InterPro" id="IPR008271">
    <property type="entry name" value="Ser/Thr_kinase_AS"/>
</dbReference>
<evidence type="ECO:0000313" key="13">
    <source>
        <dbReference type="Proteomes" id="UP001306508"/>
    </source>
</evidence>
<keyword evidence="4 9" id="KW-0547">Nucleotide-binding</keyword>
<evidence type="ECO:0000259" key="11">
    <source>
        <dbReference type="PROSITE" id="PS50011"/>
    </source>
</evidence>
<name>A0AAN8A8L2_9SACH</name>
<dbReference type="AlphaFoldDB" id="A0AAN8A8L2"/>
<dbReference type="PROSITE" id="PS50011">
    <property type="entry name" value="PROTEIN_KINASE_DOM"/>
    <property type="match status" value="1"/>
</dbReference>
<keyword evidence="3" id="KW-0808">Transferase</keyword>
<comment type="catalytic activity">
    <reaction evidence="8">
        <text>L-seryl-[protein] + ATP = O-phospho-L-seryl-[protein] + ADP + H(+)</text>
        <dbReference type="Rhea" id="RHEA:17989"/>
        <dbReference type="Rhea" id="RHEA-COMP:9863"/>
        <dbReference type="Rhea" id="RHEA-COMP:11604"/>
        <dbReference type="ChEBI" id="CHEBI:15378"/>
        <dbReference type="ChEBI" id="CHEBI:29999"/>
        <dbReference type="ChEBI" id="CHEBI:30616"/>
        <dbReference type="ChEBI" id="CHEBI:83421"/>
        <dbReference type="ChEBI" id="CHEBI:456216"/>
        <dbReference type="EC" id="2.7.11.1"/>
    </reaction>
</comment>
<feature type="binding site" evidence="9">
    <location>
        <position position="156"/>
    </location>
    <ligand>
        <name>ATP</name>
        <dbReference type="ChEBI" id="CHEBI:30616"/>
    </ligand>
</feature>
<dbReference type="InterPro" id="IPR017441">
    <property type="entry name" value="Protein_kinase_ATP_BS"/>
</dbReference>
<keyword evidence="13" id="KW-1185">Reference proteome</keyword>
<dbReference type="InterPro" id="IPR011009">
    <property type="entry name" value="Kinase-like_dom_sf"/>
</dbReference>
<protein>
    <recommendedName>
        <fullName evidence="1">non-specific serine/threonine protein kinase</fullName>
        <ecNumber evidence="1">2.7.11.1</ecNumber>
    </recommendedName>
</protein>
<dbReference type="SMART" id="SM00220">
    <property type="entry name" value="S_TKc"/>
    <property type="match status" value="1"/>
</dbReference>
<dbReference type="GO" id="GO:0004674">
    <property type="term" value="F:protein serine/threonine kinase activity"/>
    <property type="evidence" value="ECO:0007669"/>
    <property type="project" value="UniProtKB-KW"/>
</dbReference>
<organism evidence="12 13">
    <name type="scientific">Arxiozyma heterogenica</name>
    <dbReference type="NCBI Taxonomy" id="278026"/>
    <lineage>
        <taxon>Eukaryota</taxon>
        <taxon>Fungi</taxon>
        <taxon>Dikarya</taxon>
        <taxon>Ascomycota</taxon>
        <taxon>Saccharomycotina</taxon>
        <taxon>Saccharomycetes</taxon>
        <taxon>Saccharomycetales</taxon>
        <taxon>Saccharomycetaceae</taxon>
        <taxon>Arxiozyma</taxon>
    </lineage>
</organism>
<evidence type="ECO:0000256" key="9">
    <source>
        <dbReference type="PROSITE-ProRule" id="PRU10141"/>
    </source>
</evidence>
<reference evidence="13" key="1">
    <citation type="submission" date="2023-07" db="EMBL/GenBank/DDBJ databases">
        <title>A draft genome of Kazachstania heterogenica Y-27499.</title>
        <authorList>
            <person name="Donic C."/>
            <person name="Kralova J.S."/>
            <person name="Fidel L."/>
            <person name="Ben-Dor S."/>
            <person name="Jung S."/>
        </authorList>
    </citation>
    <scope>NUCLEOTIDE SEQUENCE [LARGE SCALE GENOMIC DNA]</scope>
    <source>
        <strain evidence="13">Y27499</strain>
    </source>
</reference>
<dbReference type="EMBL" id="JAWIZZ010000043">
    <property type="protein sequence ID" value="KAK5780296.1"/>
    <property type="molecule type" value="Genomic_DNA"/>
</dbReference>
<dbReference type="InterPro" id="IPR000719">
    <property type="entry name" value="Prot_kinase_dom"/>
</dbReference>
<dbReference type="EC" id="2.7.11.1" evidence="1"/>
<comment type="catalytic activity">
    <reaction evidence="7">
        <text>L-threonyl-[protein] + ATP = O-phospho-L-threonyl-[protein] + ADP + H(+)</text>
        <dbReference type="Rhea" id="RHEA:46608"/>
        <dbReference type="Rhea" id="RHEA-COMP:11060"/>
        <dbReference type="Rhea" id="RHEA-COMP:11605"/>
        <dbReference type="ChEBI" id="CHEBI:15378"/>
        <dbReference type="ChEBI" id="CHEBI:30013"/>
        <dbReference type="ChEBI" id="CHEBI:30616"/>
        <dbReference type="ChEBI" id="CHEBI:61977"/>
        <dbReference type="ChEBI" id="CHEBI:456216"/>
        <dbReference type="EC" id="2.7.11.1"/>
    </reaction>
</comment>
<keyword evidence="6 9" id="KW-0067">ATP-binding</keyword>
<dbReference type="Proteomes" id="UP001306508">
    <property type="component" value="Unassembled WGS sequence"/>
</dbReference>
<feature type="compositionally biased region" description="Low complexity" evidence="10">
    <location>
        <begin position="20"/>
        <end position="50"/>
    </location>
</feature>
<dbReference type="SUPFAM" id="SSF56112">
    <property type="entry name" value="Protein kinase-like (PK-like)"/>
    <property type="match status" value="1"/>
</dbReference>
<dbReference type="Gene3D" id="3.30.200.20">
    <property type="entry name" value="Phosphorylase Kinase, domain 1"/>
    <property type="match status" value="1"/>
</dbReference>
<dbReference type="GO" id="GO:0005524">
    <property type="term" value="F:ATP binding"/>
    <property type="evidence" value="ECO:0007669"/>
    <property type="project" value="UniProtKB-UniRule"/>
</dbReference>
<feature type="domain" description="Protein kinase" evidence="11">
    <location>
        <begin position="127"/>
        <end position="472"/>
    </location>
</feature>
<dbReference type="PANTHER" id="PTHR24343">
    <property type="entry name" value="SERINE/THREONINE KINASE"/>
    <property type="match status" value="1"/>
</dbReference>
<evidence type="ECO:0000256" key="7">
    <source>
        <dbReference type="ARBA" id="ARBA00047899"/>
    </source>
</evidence>
<dbReference type="Gene3D" id="1.10.510.10">
    <property type="entry name" value="Transferase(Phosphotransferase) domain 1"/>
    <property type="match status" value="1"/>
</dbReference>
<evidence type="ECO:0000256" key="3">
    <source>
        <dbReference type="ARBA" id="ARBA00022679"/>
    </source>
</evidence>
<keyword evidence="5" id="KW-0418">Kinase</keyword>
<dbReference type="PROSITE" id="PS00108">
    <property type="entry name" value="PROTEIN_KINASE_ST"/>
    <property type="match status" value="1"/>
</dbReference>
<sequence length="507" mass="57214">MYSFSKSLLHGIKHVPSGKSPAANNNSNEPSTNSTSHHLGSSSPSSSFPLNPYTIASNELKRFLKPSIINKSKDRSSPFASSSTNNITTNATLTLSAPLEQTKQKSKKITTKTNTVLELEDIKNRYGEIGKLLGSGANGSVHIITRQSDQVKFAIKQFSPKHSTETQAQYFKRCNQEYLIGSSLTHTNIVHILDFIMVPKDESPTSSQHLNSHSNSHSHSSSNASSYLYYEIMEFLPIDLFDVVMSNEMSRYEINCCFKQLLEAVDFLHQQGVAHRDLKLDNCCMTKDGILKLLDFGSAFVFHYPFEPKKRMATGVMGSDPYLPPELYCNDGNSHSFSSDEYDPSKVDVWSLAIIYCCMILKRFPWKKPCANDPSFKNFLMPDNEPHDYVASARTHEELVQKRKQLRNVGQDPSQIKFPDHLRQKVHPKDLHGPYSLFRLLPHGCRPIISCMMAIDPKERPTMKEIMADPWVQSIDNCTIDSQTHKTVRAKGHHHTVVMGDIPSYKV</sequence>
<evidence type="ECO:0000256" key="4">
    <source>
        <dbReference type="ARBA" id="ARBA00022741"/>
    </source>
</evidence>
<proteinExistence type="predicted"/>
<evidence type="ECO:0000313" key="12">
    <source>
        <dbReference type="EMBL" id="KAK5780296.1"/>
    </source>
</evidence>